<dbReference type="SUPFAM" id="SSF48498">
    <property type="entry name" value="Tetracyclin repressor-like, C-terminal domain"/>
    <property type="match status" value="1"/>
</dbReference>
<comment type="caution">
    <text evidence="6">The sequence shown here is derived from an EMBL/GenBank/DDBJ whole genome shotgun (WGS) entry which is preliminary data.</text>
</comment>
<dbReference type="InterPro" id="IPR036271">
    <property type="entry name" value="Tet_transcr_reg_TetR-rel_C_sf"/>
</dbReference>
<feature type="DNA-binding region" description="H-T-H motif" evidence="4">
    <location>
        <begin position="46"/>
        <end position="65"/>
    </location>
</feature>
<name>A0A940RWJ7_9ACTN</name>
<dbReference type="AlphaFoldDB" id="A0A940RWJ7"/>
<keyword evidence="3" id="KW-0804">Transcription</keyword>
<dbReference type="Pfam" id="PF16859">
    <property type="entry name" value="TetR_C_11"/>
    <property type="match status" value="1"/>
</dbReference>
<proteinExistence type="predicted"/>
<protein>
    <submittedName>
        <fullName evidence="6">TetR/AcrR family transcriptional regulator</fullName>
    </submittedName>
</protein>
<accession>A0A940RWJ7</accession>
<evidence type="ECO:0000313" key="6">
    <source>
        <dbReference type="EMBL" id="MBP0457193.1"/>
    </source>
</evidence>
<dbReference type="InterPro" id="IPR009057">
    <property type="entry name" value="Homeodomain-like_sf"/>
</dbReference>
<evidence type="ECO:0000313" key="7">
    <source>
        <dbReference type="Proteomes" id="UP000670475"/>
    </source>
</evidence>
<gene>
    <name evidence="6" type="ORF">JFN87_06720</name>
</gene>
<dbReference type="Proteomes" id="UP000670475">
    <property type="component" value="Unassembled WGS sequence"/>
</dbReference>
<dbReference type="InterPro" id="IPR050109">
    <property type="entry name" value="HTH-type_TetR-like_transc_reg"/>
</dbReference>
<dbReference type="InterPro" id="IPR011075">
    <property type="entry name" value="TetR_C"/>
</dbReference>
<evidence type="ECO:0000256" key="4">
    <source>
        <dbReference type="PROSITE-ProRule" id="PRU00335"/>
    </source>
</evidence>
<evidence type="ECO:0000259" key="5">
    <source>
        <dbReference type="PROSITE" id="PS50977"/>
    </source>
</evidence>
<dbReference type="Pfam" id="PF00440">
    <property type="entry name" value="TetR_N"/>
    <property type="match status" value="1"/>
</dbReference>
<feature type="domain" description="HTH tetR-type" evidence="5">
    <location>
        <begin position="23"/>
        <end position="83"/>
    </location>
</feature>
<dbReference type="RefSeq" id="WP_209338969.1">
    <property type="nucleotide sequence ID" value="NZ_JAGIQL010000017.1"/>
</dbReference>
<reference evidence="6" key="1">
    <citation type="submission" date="2021-03" db="EMBL/GenBank/DDBJ databases">
        <title>Whole genome sequence of Streptomyces bomunensis MMS17-BM035.</title>
        <authorList>
            <person name="Lee J.H."/>
        </authorList>
    </citation>
    <scope>NUCLEOTIDE SEQUENCE</scope>
    <source>
        <strain evidence="6">MMS17-BM035</strain>
    </source>
</reference>
<sequence length="207" mass="22245">MPDSPEAQDAPGRRRGSSRRRGAALLQAIFLATLEELAETSYEELSFDKVAARAGTGKTTLYRRWSTTAELVLAALSDPGTGFPPPAAPGTGSLRGDLTTVLAGLARGLQEPRGRALRPLITQRPRHPELFDEVFRALIVPHQGLLLDILRAAAERGEARPAAVTQRMASLGPRLIVMESMQRDSVPLSEVAAIVDEVLLPLAATRP</sequence>
<dbReference type="InterPro" id="IPR001647">
    <property type="entry name" value="HTH_TetR"/>
</dbReference>
<dbReference type="PANTHER" id="PTHR30055:SF148">
    <property type="entry name" value="TETR-FAMILY TRANSCRIPTIONAL REGULATOR"/>
    <property type="match status" value="1"/>
</dbReference>
<organism evidence="6 7">
    <name type="scientific">Streptomyces montanisoli</name>
    <dbReference type="NCBI Taxonomy" id="2798581"/>
    <lineage>
        <taxon>Bacteria</taxon>
        <taxon>Bacillati</taxon>
        <taxon>Actinomycetota</taxon>
        <taxon>Actinomycetes</taxon>
        <taxon>Kitasatosporales</taxon>
        <taxon>Streptomycetaceae</taxon>
        <taxon>Streptomyces</taxon>
    </lineage>
</organism>
<dbReference type="EMBL" id="JAGIQL010000017">
    <property type="protein sequence ID" value="MBP0457193.1"/>
    <property type="molecule type" value="Genomic_DNA"/>
</dbReference>
<dbReference type="SUPFAM" id="SSF46689">
    <property type="entry name" value="Homeodomain-like"/>
    <property type="match status" value="1"/>
</dbReference>
<evidence type="ECO:0000256" key="3">
    <source>
        <dbReference type="ARBA" id="ARBA00023163"/>
    </source>
</evidence>
<dbReference type="PROSITE" id="PS50977">
    <property type="entry name" value="HTH_TETR_2"/>
    <property type="match status" value="1"/>
</dbReference>
<keyword evidence="1" id="KW-0805">Transcription regulation</keyword>
<dbReference type="GO" id="GO:0000976">
    <property type="term" value="F:transcription cis-regulatory region binding"/>
    <property type="evidence" value="ECO:0007669"/>
    <property type="project" value="TreeGrafter"/>
</dbReference>
<evidence type="ECO:0000256" key="2">
    <source>
        <dbReference type="ARBA" id="ARBA00023125"/>
    </source>
</evidence>
<keyword evidence="7" id="KW-1185">Reference proteome</keyword>
<dbReference type="PANTHER" id="PTHR30055">
    <property type="entry name" value="HTH-TYPE TRANSCRIPTIONAL REGULATOR RUTR"/>
    <property type="match status" value="1"/>
</dbReference>
<evidence type="ECO:0000256" key="1">
    <source>
        <dbReference type="ARBA" id="ARBA00023015"/>
    </source>
</evidence>
<dbReference type="Gene3D" id="1.10.10.60">
    <property type="entry name" value="Homeodomain-like"/>
    <property type="match status" value="1"/>
</dbReference>
<dbReference type="Gene3D" id="1.10.357.10">
    <property type="entry name" value="Tetracycline Repressor, domain 2"/>
    <property type="match status" value="1"/>
</dbReference>
<dbReference type="GO" id="GO:0003700">
    <property type="term" value="F:DNA-binding transcription factor activity"/>
    <property type="evidence" value="ECO:0007669"/>
    <property type="project" value="TreeGrafter"/>
</dbReference>
<keyword evidence="2 4" id="KW-0238">DNA-binding</keyword>